<accession>A0AAD9S3V4</accession>
<feature type="transmembrane region" description="Helical" evidence="1">
    <location>
        <begin position="554"/>
        <end position="576"/>
    </location>
</feature>
<comment type="caution">
    <text evidence="2">The sequence shown here is derived from an EMBL/GenBank/DDBJ whole genome shotgun (WGS) entry which is preliminary data.</text>
</comment>
<evidence type="ECO:0000313" key="2">
    <source>
        <dbReference type="EMBL" id="KAK2597574.1"/>
    </source>
</evidence>
<reference evidence="2" key="1">
    <citation type="submission" date="2023-06" db="EMBL/GenBank/DDBJ databases">
        <authorList>
            <person name="Noh H."/>
        </authorList>
    </citation>
    <scope>NUCLEOTIDE SEQUENCE</scope>
    <source>
        <strain evidence="2">DUCC20226</strain>
    </source>
</reference>
<feature type="transmembrane region" description="Helical" evidence="1">
    <location>
        <begin position="385"/>
        <end position="405"/>
    </location>
</feature>
<protein>
    <submittedName>
        <fullName evidence="2">Uncharacterized protein</fullName>
    </submittedName>
</protein>
<dbReference type="Proteomes" id="UP001265746">
    <property type="component" value="Unassembled WGS sequence"/>
</dbReference>
<evidence type="ECO:0000313" key="3">
    <source>
        <dbReference type="Proteomes" id="UP001265746"/>
    </source>
</evidence>
<proteinExistence type="predicted"/>
<keyword evidence="1" id="KW-1133">Transmembrane helix</keyword>
<feature type="transmembrane region" description="Helical" evidence="1">
    <location>
        <begin position="456"/>
        <end position="476"/>
    </location>
</feature>
<keyword evidence="3" id="KW-1185">Reference proteome</keyword>
<name>A0AAD9S3V4_PHOAM</name>
<evidence type="ECO:0000256" key="1">
    <source>
        <dbReference type="SAM" id="Phobius"/>
    </source>
</evidence>
<feature type="transmembrane region" description="Helical" evidence="1">
    <location>
        <begin position="346"/>
        <end position="365"/>
    </location>
</feature>
<sequence length="634" mass="70565">MADSHSNSSAVELLIYYDDSDVETSDTISNIRNLFFGVSVFEVRAGVVLGDVEFHSSSYDSQATLTLSNCALTPSEYLRGNEGDCATICSDPTTSMLPWNMQTCYSLGVAAMLVQNGSLTVNSSGSDNSQEQFRYGNFSDWDGTKIISDFVHCITSSCTTSNISPCKNRTLAMEDYSVTAGNLDIIQSGMSAFCSYGVEINADIAGPGVMTSYLLQICAVIFFWVLFIALTKLAWILIWPIFFRLKTGDAEHSQIDPLITVPSSARLIGPRIQEAWARASDIQGRLSEGRLYQATFKILKEFQEVQIFFIGAIQIATLATFKPKSSDSSDANSAKSFGAAVMDSQLVQILAVNSIIPLLLLQSMIQRGTREELAKQHKRCQRSPLAWYTFFLVWITVILSTVVHARRNELIAHYEDLFDRFKKNTAVDACGSNPNPMVYCNVDNDLVTRFNAGIDIIYTSISLLTIDFLAFQVPNWQQWHPLQKMKGAMNPTQAQMFEQFRTNYWPLFTKAVWFLLESALLASSALYLSDMLTITHLMNGGENSWGAANSWGSWSFGQLIAVMVWVPTLFKLIFYLKFGVEEDDRSDVGSAEHTAIEFDPLQGPVTSGWTVDKPGFSMDSQVTLLKRTPDTRGY</sequence>
<keyword evidence="1" id="KW-0472">Membrane</keyword>
<feature type="transmembrane region" description="Helical" evidence="1">
    <location>
        <begin position="511"/>
        <end position="534"/>
    </location>
</feature>
<dbReference type="AlphaFoldDB" id="A0AAD9S3V4"/>
<organism evidence="2 3">
    <name type="scientific">Phomopsis amygdali</name>
    <name type="common">Fusicoccum amygdali</name>
    <dbReference type="NCBI Taxonomy" id="1214568"/>
    <lineage>
        <taxon>Eukaryota</taxon>
        <taxon>Fungi</taxon>
        <taxon>Dikarya</taxon>
        <taxon>Ascomycota</taxon>
        <taxon>Pezizomycotina</taxon>
        <taxon>Sordariomycetes</taxon>
        <taxon>Sordariomycetidae</taxon>
        <taxon>Diaporthales</taxon>
        <taxon>Diaporthaceae</taxon>
        <taxon>Diaporthe</taxon>
    </lineage>
</organism>
<gene>
    <name evidence="2" type="ORF">N8I77_012353</name>
</gene>
<dbReference type="EMBL" id="JAUJFL010000009">
    <property type="protein sequence ID" value="KAK2597574.1"/>
    <property type="molecule type" value="Genomic_DNA"/>
</dbReference>
<keyword evidence="1" id="KW-0812">Transmembrane</keyword>
<feature type="transmembrane region" description="Helical" evidence="1">
    <location>
        <begin position="213"/>
        <end position="238"/>
    </location>
</feature>